<gene>
    <name evidence="3" type="ORF">EDM52_08865</name>
</gene>
<dbReference type="PROSITE" id="PS51318">
    <property type="entry name" value="TAT"/>
    <property type="match status" value="1"/>
</dbReference>
<comment type="caution">
    <text evidence="3">The sequence shown here is derived from an EMBL/GenBank/DDBJ whole genome shotgun (WGS) entry which is preliminary data.</text>
</comment>
<dbReference type="InterPro" id="IPR006311">
    <property type="entry name" value="TAT_signal"/>
</dbReference>
<name>A0A3M8CHL7_9BACL</name>
<evidence type="ECO:0000313" key="4">
    <source>
        <dbReference type="Proteomes" id="UP000282028"/>
    </source>
</evidence>
<dbReference type="Proteomes" id="UP000282028">
    <property type="component" value="Unassembled WGS sequence"/>
</dbReference>
<proteinExistence type="predicted"/>
<feature type="domain" description="N,N-dimethylformamidase beta subunit-like C-terminal" evidence="2">
    <location>
        <begin position="111"/>
        <end position="497"/>
    </location>
</feature>
<evidence type="ECO:0000256" key="1">
    <source>
        <dbReference type="SAM" id="Phobius"/>
    </source>
</evidence>
<keyword evidence="1" id="KW-0472">Membrane</keyword>
<organism evidence="3 4">
    <name type="scientific">Brevibacillus invocatus</name>
    <dbReference type="NCBI Taxonomy" id="173959"/>
    <lineage>
        <taxon>Bacteria</taxon>
        <taxon>Bacillati</taxon>
        <taxon>Bacillota</taxon>
        <taxon>Bacilli</taxon>
        <taxon>Bacillales</taxon>
        <taxon>Paenibacillaceae</taxon>
        <taxon>Brevibacillus</taxon>
    </lineage>
</organism>
<evidence type="ECO:0000313" key="3">
    <source>
        <dbReference type="EMBL" id="RNB74827.1"/>
    </source>
</evidence>
<evidence type="ECO:0000259" key="2">
    <source>
        <dbReference type="Pfam" id="PF20254"/>
    </source>
</evidence>
<dbReference type="RefSeq" id="WP_122908645.1">
    <property type="nucleotide sequence ID" value="NZ_CBCSBE010000005.1"/>
</dbReference>
<dbReference type="AlphaFoldDB" id="A0A3M8CHL7"/>
<feature type="transmembrane region" description="Helical" evidence="1">
    <location>
        <begin position="12"/>
        <end position="32"/>
    </location>
</feature>
<reference evidence="3 4" key="1">
    <citation type="submission" date="2018-10" db="EMBL/GenBank/DDBJ databases">
        <title>Phylogenomics of Brevibacillus.</title>
        <authorList>
            <person name="Dunlap C."/>
        </authorList>
    </citation>
    <scope>NUCLEOTIDE SEQUENCE [LARGE SCALE GENOMIC DNA]</scope>
    <source>
        <strain evidence="3 4">JCM 12215</strain>
    </source>
</reference>
<keyword evidence="1" id="KW-0812">Transmembrane</keyword>
<dbReference type="EMBL" id="RHHR01000013">
    <property type="protein sequence ID" value="RNB74827.1"/>
    <property type="molecule type" value="Genomic_DNA"/>
</dbReference>
<sequence length="527" mass="60637">MNEEKGRITRRMFLKYTMLSGVLLTLGNIPLLHKKWMLATAAPAFAMPVGKKYPRKSFIAEENAKPGHADWKVTRPAAGEIQGYASATSVVAGEKLGLYISTKTSGRRYKLEVFRLGYYQGKGARLVFSKTGLIGQAQGWWSKQSGRNGLPEPDPKTKLLNLNWKQAFELTIQEDWVTGYYIVRLTEEEGFQQYIPFLVRDETYEHDLMVQSSVTTWHAYSAWGGYGYYGHYDDQTGAYIEYDDDPKNTAVVISYNRPYEQYYGSGDLYLEYPTVYWLESKGYDIGYVTNMDTHLGRVKWIPKGFVSIGHDEYYSRQMRQYVERLRDMGVNLAFFGANDLYWQIRLDEPSQEKAEPRIQTCYKYRAIEEDPVPQRKLMSTEWRNIDEPESQVLGQMYEGIVEQPQDWVIDDPEHWLFEGLDVKQGDLVKGLVGWEYDTVTDDIFTPANLEVIAASPLINSQGEKAVAHTTIYRYWTNSLVFDAGTIYWCFGLANPWEDERGTVSEITQGVTANLLNRFVRANPKEST</sequence>
<dbReference type="InterPro" id="IPR046540">
    <property type="entry name" value="DMFA2_C"/>
</dbReference>
<keyword evidence="1" id="KW-1133">Transmembrane helix</keyword>
<accession>A0A3M8CHL7</accession>
<keyword evidence="4" id="KW-1185">Reference proteome</keyword>
<dbReference type="Pfam" id="PF20254">
    <property type="entry name" value="DMFA2_C"/>
    <property type="match status" value="1"/>
</dbReference>
<protein>
    <recommendedName>
        <fullName evidence="2">N,N-dimethylformamidase beta subunit-like C-terminal domain-containing protein</fullName>
    </recommendedName>
</protein>